<gene>
    <name evidence="1" type="ORF">T4A_11059</name>
    <name evidence="2" type="ORF">T4B_4466</name>
</gene>
<reference evidence="3 4" key="1">
    <citation type="submission" date="2015-01" db="EMBL/GenBank/DDBJ databases">
        <title>Evolution of Trichinella species and genotypes.</title>
        <authorList>
            <person name="Korhonen P.K."/>
            <person name="Edoardo P."/>
            <person name="Giuseppe L.R."/>
            <person name="Gasser R.B."/>
        </authorList>
    </citation>
    <scope>NUCLEOTIDE SEQUENCE [LARGE SCALE GENOMIC DNA]</scope>
    <source>
        <strain evidence="1">ISS13</strain>
        <strain evidence="2">ISS588</strain>
    </source>
</reference>
<dbReference type="EMBL" id="JYDR01001060">
    <property type="protein sequence ID" value="KRY63601.1"/>
    <property type="molecule type" value="Genomic_DNA"/>
</dbReference>
<dbReference type="AlphaFoldDB" id="A0A0V1DQB5"/>
<dbReference type="Proteomes" id="UP000054632">
    <property type="component" value="Unassembled WGS sequence"/>
</dbReference>
<dbReference type="EMBL" id="JYDS01000948">
    <property type="protein sequence ID" value="KRZ00053.1"/>
    <property type="molecule type" value="Genomic_DNA"/>
</dbReference>
<evidence type="ECO:0000313" key="4">
    <source>
        <dbReference type="Proteomes" id="UP000054805"/>
    </source>
</evidence>
<evidence type="ECO:0000313" key="2">
    <source>
        <dbReference type="EMBL" id="KRZ00053.1"/>
    </source>
</evidence>
<comment type="caution">
    <text evidence="1">The sequence shown here is derived from an EMBL/GenBank/DDBJ whole genome shotgun (WGS) entry which is preliminary data.</text>
</comment>
<evidence type="ECO:0000313" key="1">
    <source>
        <dbReference type="EMBL" id="KRY63601.1"/>
    </source>
</evidence>
<protein>
    <submittedName>
        <fullName evidence="1">Uncharacterized protein</fullName>
    </submittedName>
</protein>
<name>A0A0V1DQB5_TRIPS</name>
<organism evidence="1 3">
    <name type="scientific">Trichinella pseudospiralis</name>
    <name type="common">Parasitic roundworm</name>
    <dbReference type="NCBI Taxonomy" id="6337"/>
    <lineage>
        <taxon>Eukaryota</taxon>
        <taxon>Metazoa</taxon>
        <taxon>Ecdysozoa</taxon>
        <taxon>Nematoda</taxon>
        <taxon>Enoplea</taxon>
        <taxon>Dorylaimia</taxon>
        <taxon>Trichinellida</taxon>
        <taxon>Trichinellidae</taxon>
        <taxon>Trichinella</taxon>
    </lineage>
</organism>
<proteinExistence type="predicted"/>
<keyword evidence="4" id="KW-1185">Reference proteome</keyword>
<dbReference type="Proteomes" id="UP000054805">
    <property type="component" value="Unassembled WGS sequence"/>
</dbReference>
<sequence length="70" mass="7934">MAKSAKNFSGKTAKQTEKVIELQQTWSNVAIQRIRQDIAENVESLYDFSGKYRSGKLAYANNICPFVSFL</sequence>
<accession>A0A0V1DQB5</accession>
<evidence type="ECO:0000313" key="3">
    <source>
        <dbReference type="Proteomes" id="UP000054632"/>
    </source>
</evidence>